<dbReference type="EMBL" id="JAOYFB010000040">
    <property type="protein sequence ID" value="KAK4036268.1"/>
    <property type="molecule type" value="Genomic_DNA"/>
</dbReference>
<protein>
    <submittedName>
        <fullName evidence="2">Uncharacterized protein</fullName>
    </submittedName>
</protein>
<evidence type="ECO:0000256" key="1">
    <source>
        <dbReference type="SAM" id="MobiDB-lite"/>
    </source>
</evidence>
<feature type="region of interest" description="Disordered" evidence="1">
    <location>
        <begin position="49"/>
        <end position="68"/>
    </location>
</feature>
<keyword evidence="3" id="KW-1185">Reference proteome</keyword>
<proteinExistence type="predicted"/>
<evidence type="ECO:0000313" key="2">
    <source>
        <dbReference type="EMBL" id="KAK4036268.1"/>
    </source>
</evidence>
<reference evidence="2 3" key="1">
    <citation type="journal article" date="2023" name="Nucleic Acids Res.">
        <title>The hologenome of Daphnia magna reveals possible DNA methylation and microbiome-mediated evolution of the host genome.</title>
        <authorList>
            <person name="Chaturvedi A."/>
            <person name="Li X."/>
            <person name="Dhandapani V."/>
            <person name="Marshall H."/>
            <person name="Kissane S."/>
            <person name="Cuenca-Cambronero M."/>
            <person name="Asole G."/>
            <person name="Calvet F."/>
            <person name="Ruiz-Romero M."/>
            <person name="Marangio P."/>
            <person name="Guigo R."/>
            <person name="Rago D."/>
            <person name="Mirbahai L."/>
            <person name="Eastwood N."/>
            <person name="Colbourne J.K."/>
            <person name="Zhou J."/>
            <person name="Mallon E."/>
            <person name="Orsini L."/>
        </authorList>
    </citation>
    <scope>NUCLEOTIDE SEQUENCE [LARGE SCALE GENOMIC DNA]</scope>
    <source>
        <strain evidence="2">LRV0_1</strain>
    </source>
</reference>
<organism evidence="2 3">
    <name type="scientific">Daphnia magna</name>
    <dbReference type="NCBI Taxonomy" id="35525"/>
    <lineage>
        <taxon>Eukaryota</taxon>
        <taxon>Metazoa</taxon>
        <taxon>Ecdysozoa</taxon>
        <taxon>Arthropoda</taxon>
        <taxon>Crustacea</taxon>
        <taxon>Branchiopoda</taxon>
        <taxon>Diplostraca</taxon>
        <taxon>Cladocera</taxon>
        <taxon>Anomopoda</taxon>
        <taxon>Daphniidae</taxon>
        <taxon>Daphnia</taxon>
    </lineage>
</organism>
<comment type="caution">
    <text evidence="2">The sequence shown here is derived from an EMBL/GenBank/DDBJ whole genome shotgun (WGS) entry which is preliminary data.</text>
</comment>
<accession>A0ABR0B3K3</accession>
<gene>
    <name evidence="2" type="ORF">OUZ56_028331</name>
</gene>
<name>A0ABR0B3K3_9CRUS</name>
<evidence type="ECO:0000313" key="3">
    <source>
        <dbReference type="Proteomes" id="UP001234178"/>
    </source>
</evidence>
<dbReference type="Proteomes" id="UP001234178">
    <property type="component" value="Unassembled WGS sequence"/>
</dbReference>
<sequence length="68" mass="7987">MGGQVSRARLVLRHPSSGAVVRLYYSRWELLCVVIPRGWTDNINSLRGEQDHKWQGKKKTIVRQRENR</sequence>